<dbReference type="GO" id="GO:0005737">
    <property type="term" value="C:cytoplasm"/>
    <property type="evidence" value="ECO:0007669"/>
    <property type="project" value="TreeGrafter"/>
</dbReference>
<gene>
    <name evidence="4" type="ORF">CCM_03346</name>
</gene>
<dbReference type="GO" id="GO:0009636">
    <property type="term" value="P:response to toxic substance"/>
    <property type="evidence" value="ECO:0007669"/>
    <property type="project" value="TreeGrafter"/>
</dbReference>
<dbReference type="InParanoid" id="G3JA54"/>
<keyword evidence="5" id="KW-1185">Reference proteome</keyword>
<dbReference type="MEROPS" id="C01.086"/>
<dbReference type="KEGG" id="cmt:CCM_03346"/>
<dbReference type="Proteomes" id="UP000001610">
    <property type="component" value="Unassembled WGS sequence"/>
</dbReference>
<dbReference type="AlphaFoldDB" id="G3JA54"/>
<evidence type="ECO:0000256" key="1">
    <source>
        <dbReference type="ARBA" id="ARBA00022670"/>
    </source>
</evidence>
<dbReference type="GO" id="GO:0006508">
    <property type="term" value="P:proteolysis"/>
    <property type="evidence" value="ECO:0007669"/>
    <property type="project" value="UniProtKB-KW"/>
</dbReference>
<dbReference type="VEuPathDB" id="FungiDB:CCM_03346"/>
<dbReference type="Pfam" id="PF03051">
    <property type="entry name" value="Peptidase_C1_2"/>
    <property type="match status" value="1"/>
</dbReference>
<keyword evidence="2" id="KW-0378">Hydrolase</keyword>
<dbReference type="RefSeq" id="XP_006668560.1">
    <property type="nucleotide sequence ID" value="XM_006668497.1"/>
</dbReference>
<dbReference type="GO" id="GO:0070005">
    <property type="term" value="F:cysteine-type aminopeptidase activity"/>
    <property type="evidence" value="ECO:0007669"/>
    <property type="project" value="InterPro"/>
</dbReference>
<evidence type="ECO:0000313" key="5">
    <source>
        <dbReference type="Proteomes" id="UP000001610"/>
    </source>
</evidence>
<keyword evidence="1 4" id="KW-0645">Protease</keyword>
<dbReference type="PANTHER" id="PTHR10363">
    <property type="entry name" value="BLEOMYCIN HYDROLASE"/>
    <property type="match status" value="1"/>
</dbReference>
<sequence>MVNVLISLPVARSDQPIFSHAIPLEEDPNHVKGSSGRCWLFALAKCDNFEKAAWFLEQIVDTGYEELGSQIAQNFCWGCRRTSSDTGPISKYGLVPKANYPYNWNAMNSSIRNSGLKTKLRQKALTLRRLITA</sequence>
<name>G3JA54_CORMM</name>
<dbReference type="PANTHER" id="PTHR10363:SF2">
    <property type="entry name" value="BLEOMYCIN HYDROLASE"/>
    <property type="match status" value="1"/>
</dbReference>
<dbReference type="InterPro" id="IPR004134">
    <property type="entry name" value="Peptidase_C1B"/>
</dbReference>
<dbReference type="EMBL" id="JH126400">
    <property type="protein sequence ID" value="EGX95074.1"/>
    <property type="molecule type" value="Genomic_DNA"/>
</dbReference>
<proteinExistence type="predicted"/>
<dbReference type="SUPFAM" id="SSF54001">
    <property type="entry name" value="Cysteine proteinases"/>
    <property type="match status" value="1"/>
</dbReference>
<evidence type="ECO:0000313" key="4">
    <source>
        <dbReference type="EMBL" id="EGX95074.1"/>
    </source>
</evidence>
<dbReference type="GO" id="GO:0043418">
    <property type="term" value="P:homocysteine catabolic process"/>
    <property type="evidence" value="ECO:0007669"/>
    <property type="project" value="TreeGrafter"/>
</dbReference>
<accession>G3JA54</accession>
<dbReference type="InterPro" id="IPR038765">
    <property type="entry name" value="Papain-like_cys_pep_sf"/>
</dbReference>
<keyword evidence="3" id="KW-0788">Thiol protease</keyword>
<protein>
    <submittedName>
        <fullName evidence="4">Cysteine protease, putative</fullName>
    </submittedName>
</protein>
<dbReference type="Gene3D" id="3.90.70.10">
    <property type="entry name" value="Cysteine proteinases"/>
    <property type="match status" value="1"/>
</dbReference>
<organism evidence="4 5">
    <name type="scientific">Cordyceps militaris (strain CM01)</name>
    <name type="common">Caterpillar fungus</name>
    <dbReference type="NCBI Taxonomy" id="983644"/>
    <lineage>
        <taxon>Eukaryota</taxon>
        <taxon>Fungi</taxon>
        <taxon>Dikarya</taxon>
        <taxon>Ascomycota</taxon>
        <taxon>Pezizomycotina</taxon>
        <taxon>Sordariomycetes</taxon>
        <taxon>Hypocreomycetidae</taxon>
        <taxon>Hypocreales</taxon>
        <taxon>Cordycipitaceae</taxon>
        <taxon>Cordyceps</taxon>
    </lineage>
</organism>
<evidence type="ECO:0000256" key="3">
    <source>
        <dbReference type="ARBA" id="ARBA00022807"/>
    </source>
</evidence>
<dbReference type="HOGENOM" id="CLU_1906636_0_0_1"/>
<dbReference type="GeneID" id="18165372"/>
<reference evidence="4 5" key="1">
    <citation type="journal article" date="2011" name="Genome Biol.">
        <title>Genome sequence of the insect pathogenic fungus Cordyceps militaris, a valued traditional Chinese medicine.</title>
        <authorList>
            <person name="Zheng P."/>
            <person name="Xia Y."/>
            <person name="Xiao G."/>
            <person name="Xiong C."/>
            <person name="Hu X."/>
            <person name="Zhang S."/>
            <person name="Zheng H."/>
            <person name="Huang Y."/>
            <person name="Zhou Y."/>
            <person name="Wang S."/>
            <person name="Zhao G.P."/>
            <person name="Liu X."/>
            <person name="St Leger R.J."/>
            <person name="Wang C."/>
        </authorList>
    </citation>
    <scope>NUCLEOTIDE SEQUENCE [LARGE SCALE GENOMIC DNA]</scope>
    <source>
        <strain evidence="4 5">CM01</strain>
    </source>
</reference>
<evidence type="ECO:0000256" key="2">
    <source>
        <dbReference type="ARBA" id="ARBA00022801"/>
    </source>
</evidence>